<evidence type="ECO:0000256" key="3">
    <source>
        <dbReference type="ARBA" id="ARBA00023125"/>
    </source>
</evidence>
<keyword evidence="4" id="KW-0804">Transcription</keyword>
<accession>A0A848EI78</accession>
<dbReference type="InterPro" id="IPR005119">
    <property type="entry name" value="LysR_subst-bd"/>
</dbReference>
<evidence type="ECO:0000313" key="6">
    <source>
        <dbReference type="EMBL" id="NMJ43682.1"/>
    </source>
</evidence>
<dbReference type="SUPFAM" id="SSF53850">
    <property type="entry name" value="Periplasmic binding protein-like II"/>
    <property type="match status" value="1"/>
</dbReference>
<protein>
    <submittedName>
        <fullName evidence="6">LysR family transcriptional regulator</fullName>
    </submittedName>
</protein>
<dbReference type="Gene3D" id="1.10.10.10">
    <property type="entry name" value="Winged helix-like DNA-binding domain superfamily/Winged helix DNA-binding domain"/>
    <property type="match status" value="1"/>
</dbReference>
<gene>
    <name evidence="6" type="ORF">GWK16_20715</name>
</gene>
<organism evidence="6 7">
    <name type="scientific">Neoroseomonas marina</name>
    <dbReference type="NCBI Taxonomy" id="1232220"/>
    <lineage>
        <taxon>Bacteria</taxon>
        <taxon>Pseudomonadati</taxon>
        <taxon>Pseudomonadota</taxon>
        <taxon>Alphaproteobacteria</taxon>
        <taxon>Acetobacterales</taxon>
        <taxon>Acetobacteraceae</taxon>
        <taxon>Neoroseomonas</taxon>
    </lineage>
</organism>
<dbReference type="AlphaFoldDB" id="A0A848EI78"/>
<comment type="caution">
    <text evidence="6">The sequence shown here is derived from an EMBL/GenBank/DDBJ whole genome shotgun (WGS) entry which is preliminary data.</text>
</comment>
<dbReference type="Gene3D" id="3.40.190.290">
    <property type="match status" value="1"/>
</dbReference>
<reference evidence="6 7" key="1">
    <citation type="submission" date="2020-03" db="EMBL/GenBank/DDBJ databases">
        <authorList>
            <person name="Sun Q."/>
        </authorList>
    </citation>
    <scope>NUCLEOTIDE SEQUENCE [LARGE SCALE GENOMIC DNA]</scope>
    <source>
        <strain evidence="6 7">JC162</strain>
    </source>
</reference>
<evidence type="ECO:0000313" key="7">
    <source>
        <dbReference type="Proteomes" id="UP000548582"/>
    </source>
</evidence>
<dbReference type="Pfam" id="PF00126">
    <property type="entry name" value="HTH_1"/>
    <property type="match status" value="1"/>
</dbReference>
<dbReference type="InterPro" id="IPR036388">
    <property type="entry name" value="WH-like_DNA-bd_sf"/>
</dbReference>
<dbReference type="PANTHER" id="PTHR30427">
    <property type="entry name" value="TRANSCRIPTIONAL ACTIVATOR PROTEIN LYSR"/>
    <property type="match status" value="1"/>
</dbReference>
<comment type="similarity">
    <text evidence="1">Belongs to the LysR transcriptional regulatory family.</text>
</comment>
<dbReference type="SUPFAM" id="SSF46785">
    <property type="entry name" value="Winged helix' DNA-binding domain"/>
    <property type="match status" value="1"/>
</dbReference>
<evidence type="ECO:0000256" key="4">
    <source>
        <dbReference type="ARBA" id="ARBA00023163"/>
    </source>
</evidence>
<dbReference type="PROSITE" id="PS50931">
    <property type="entry name" value="HTH_LYSR"/>
    <property type="match status" value="1"/>
</dbReference>
<name>A0A848EI78_9PROT</name>
<evidence type="ECO:0000256" key="2">
    <source>
        <dbReference type="ARBA" id="ARBA00023015"/>
    </source>
</evidence>
<dbReference type="PRINTS" id="PR00039">
    <property type="entry name" value="HTHLYSR"/>
</dbReference>
<dbReference type="RefSeq" id="WP_170055882.1">
    <property type="nucleotide sequence ID" value="NZ_JABBKX010000009.1"/>
</dbReference>
<evidence type="ECO:0000256" key="1">
    <source>
        <dbReference type="ARBA" id="ARBA00009437"/>
    </source>
</evidence>
<proteinExistence type="inferred from homology"/>
<dbReference type="EMBL" id="JABBKX010000009">
    <property type="protein sequence ID" value="NMJ43682.1"/>
    <property type="molecule type" value="Genomic_DNA"/>
</dbReference>
<dbReference type="GO" id="GO:0003700">
    <property type="term" value="F:DNA-binding transcription factor activity"/>
    <property type="evidence" value="ECO:0007669"/>
    <property type="project" value="InterPro"/>
</dbReference>
<keyword evidence="3" id="KW-0238">DNA-binding</keyword>
<dbReference type="Pfam" id="PF03466">
    <property type="entry name" value="LysR_substrate"/>
    <property type="match status" value="1"/>
</dbReference>
<dbReference type="InterPro" id="IPR000847">
    <property type="entry name" value="LysR_HTH_N"/>
</dbReference>
<evidence type="ECO:0000259" key="5">
    <source>
        <dbReference type="PROSITE" id="PS50931"/>
    </source>
</evidence>
<keyword evidence="2" id="KW-0805">Transcription regulation</keyword>
<dbReference type="InterPro" id="IPR036390">
    <property type="entry name" value="WH_DNA-bd_sf"/>
</dbReference>
<dbReference type="GO" id="GO:0010628">
    <property type="term" value="P:positive regulation of gene expression"/>
    <property type="evidence" value="ECO:0007669"/>
    <property type="project" value="TreeGrafter"/>
</dbReference>
<dbReference type="Proteomes" id="UP000548582">
    <property type="component" value="Unassembled WGS sequence"/>
</dbReference>
<keyword evidence="7" id="KW-1185">Reference proteome</keyword>
<dbReference type="GO" id="GO:0043565">
    <property type="term" value="F:sequence-specific DNA binding"/>
    <property type="evidence" value="ECO:0007669"/>
    <property type="project" value="TreeGrafter"/>
</dbReference>
<dbReference type="PANTHER" id="PTHR30427:SF1">
    <property type="entry name" value="TRANSCRIPTIONAL ACTIVATOR PROTEIN LYSR"/>
    <property type="match status" value="1"/>
</dbReference>
<sequence length="303" mass="32995">MQRRLTQRQVEAFRAVMLHGSISGAAEMLGLTQPAVSRLMRDMQDTLQLRLFQRRGNQIAPNAEAGLLFEEVQRSFVSLGRIERTAHEIKRAWHGSLRISAMAGPAHGFLPALLPRFLREHPETYVALHSHVSSTTLERVSLRQFDVGIAYAGPEYPGVDVELLPGLEAVCAVPAGHALARRSAIEIEDLRGQQLLSLGSSSQISARLDALLRVAGIAVPVLAESTASEVLCRLVAHGVGLALVDPFTASAVRDPAVVIRRFRPRVDYAAALVFPAGVPRSRAVERFAKIVRAAATMDQLLEV</sequence>
<feature type="domain" description="HTH lysR-type" evidence="5">
    <location>
        <begin position="5"/>
        <end position="62"/>
    </location>
</feature>